<feature type="non-terminal residue" evidence="1">
    <location>
        <position position="243"/>
    </location>
</feature>
<dbReference type="InterPro" id="IPR016024">
    <property type="entry name" value="ARM-type_fold"/>
</dbReference>
<dbReference type="AlphaFoldDB" id="A0A813JQC4"/>
<name>A0A813JQC4_POLGL</name>
<dbReference type="EMBL" id="CAJNNW010026301">
    <property type="protein sequence ID" value="CAE8684326.1"/>
    <property type="molecule type" value="Genomic_DNA"/>
</dbReference>
<gene>
    <name evidence="1" type="ORF">PGLA2088_LOCUS23907</name>
</gene>
<dbReference type="SUPFAM" id="SSF48371">
    <property type="entry name" value="ARM repeat"/>
    <property type="match status" value="1"/>
</dbReference>
<comment type="caution">
    <text evidence="1">The sequence shown here is derived from an EMBL/GenBank/DDBJ whole genome shotgun (WGS) entry which is preliminary data.</text>
</comment>
<reference evidence="1" key="1">
    <citation type="submission" date="2021-02" db="EMBL/GenBank/DDBJ databases">
        <authorList>
            <person name="Dougan E. K."/>
            <person name="Rhodes N."/>
            <person name="Thang M."/>
            <person name="Chan C."/>
        </authorList>
    </citation>
    <scope>NUCLEOTIDE SEQUENCE</scope>
</reference>
<organism evidence="1 2">
    <name type="scientific">Polarella glacialis</name>
    <name type="common">Dinoflagellate</name>
    <dbReference type="NCBI Taxonomy" id="89957"/>
    <lineage>
        <taxon>Eukaryota</taxon>
        <taxon>Sar</taxon>
        <taxon>Alveolata</taxon>
        <taxon>Dinophyceae</taxon>
        <taxon>Suessiales</taxon>
        <taxon>Suessiaceae</taxon>
        <taxon>Polarella</taxon>
    </lineage>
</organism>
<evidence type="ECO:0000313" key="2">
    <source>
        <dbReference type="Proteomes" id="UP000626109"/>
    </source>
</evidence>
<proteinExistence type="predicted"/>
<dbReference type="Proteomes" id="UP000626109">
    <property type="component" value="Unassembled WGS sequence"/>
</dbReference>
<dbReference type="Gene3D" id="1.25.10.10">
    <property type="entry name" value="Leucine-rich Repeat Variant"/>
    <property type="match status" value="1"/>
</dbReference>
<dbReference type="InterPro" id="IPR011989">
    <property type="entry name" value="ARM-like"/>
</dbReference>
<accession>A0A813JQC4</accession>
<sequence>VKSEQLSDYHRALGCACLAVGCRTRASTKTGLLQLGVLGVVAKVLLDQPKLRSWVLRWMIAVLCAEVCRGCEEAALAVLSGRVAEGLVSRSRDSSPEVRASVVYAIGCVLAAVRHPFAAEAVPSFSLGAWPGPAGGEHQAMAALDGLLAAHSSPPTPAAHDTRWRWLARATMWSYGQETLVESKMPGSVPILDSNFLNEASEIVRHELLCALAPCRGALTESVGSVYASGSSTLGSLPHFRKH</sequence>
<protein>
    <submittedName>
        <fullName evidence="1">Uncharacterized protein</fullName>
    </submittedName>
</protein>
<feature type="non-terminal residue" evidence="1">
    <location>
        <position position="1"/>
    </location>
</feature>
<evidence type="ECO:0000313" key="1">
    <source>
        <dbReference type="EMBL" id="CAE8684326.1"/>
    </source>
</evidence>